<accession>A0A1I8F5E8</accession>
<protein>
    <submittedName>
        <fullName evidence="3">Si:ch211-246m6.4</fullName>
    </submittedName>
</protein>
<dbReference type="Proteomes" id="UP000095280">
    <property type="component" value="Unplaced"/>
</dbReference>
<evidence type="ECO:0000313" key="3">
    <source>
        <dbReference type="WBParaSite" id="maker-unitig_21204-snap-gene-0.2-mRNA-1"/>
    </source>
</evidence>
<proteinExistence type="predicted"/>
<keyword evidence="2" id="KW-1185">Reference proteome</keyword>
<evidence type="ECO:0000313" key="2">
    <source>
        <dbReference type="Proteomes" id="UP000095280"/>
    </source>
</evidence>
<dbReference type="WBParaSite" id="maker-unitig_21204-snap-gene-0.2-mRNA-1">
    <property type="protein sequence ID" value="maker-unitig_21204-snap-gene-0.2-mRNA-1"/>
    <property type="gene ID" value="maker-unitig_21204-snap-gene-0.2"/>
</dbReference>
<organism evidence="2 3">
    <name type="scientific">Macrostomum lignano</name>
    <dbReference type="NCBI Taxonomy" id="282301"/>
    <lineage>
        <taxon>Eukaryota</taxon>
        <taxon>Metazoa</taxon>
        <taxon>Spiralia</taxon>
        <taxon>Lophotrochozoa</taxon>
        <taxon>Platyhelminthes</taxon>
        <taxon>Rhabditophora</taxon>
        <taxon>Macrostomorpha</taxon>
        <taxon>Macrostomida</taxon>
        <taxon>Macrostomidae</taxon>
        <taxon>Macrostomum</taxon>
    </lineage>
</organism>
<name>A0A1I8F5E8_9PLAT</name>
<dbReference type="AlphaFoldDB" id="A0A1I8F5E8"/>
<feature type="coiled-coil region" evidence="1">
    <location>
        <begin position="16"/>
        <end position="50"/>
    </location>
</feature>
<sequence length="97" mass="10340">NSSCKKTECKPCAASLQTLRASLQTLRASLQALRASLQALRASLQALRAASLQALRASLQTCAPVCKPRAPRVYTTTTKSVRRTSENGVQVTPAAEI</sequence>
<evidence type="ECO:0000256" key="1">
    <source>
        <dbReference type="SAM" id="Coils"/>
    </source>
</evidence>
<keyword evidence="1" id="KW-0175">Coiled coil</keyword>
<reference evidence="3" key="1">
    <citation type="submission" date="2016-11" db="UniProtKB">
        <authorList>
            <consortium name="WormBaseParasite"/>
        </authorList>
    </citation>
    <scope>IDENTIFICATION</scope>
</reference>